<evidence type="ECO:0000256" key="1">
    <source>
        <dbReference type="SAM" id="Phobius"/>
    </source>
</evidence>
<keyword evidence="3" id="KW-1185">Reference proteome</keyword>
<name>A0A2Z5UVH8_9COXI</name>
<sequence length="40" mass="4633">MNCKYITARKKISDTLFLLTSGLLIWILFLSILSRALDIF</sequence>
<dbReference type="AlphaFoldDB" id="A0A2Z5UVH8"/>
<dbReference type="Proteomes" id="UP000282483">
    <property type="component" value="Chromosome"/>
</dbReference>
<keyword evidence="1" id="KW-0812">Transmembrane</keyword>
<organism evidence="2 3">
    <name type="scientific">Candidatus Rickettsiella viridis</name>
    <dbReference type="NCBI Taxonomy" id="676208"/>
    <lineage>
        <taxon>Bacteria</taxon>
        <taxon>Pseudomonadati</taxon>
        <taxon>Pseudomonadota</taxon>
        <taxon>Gammaproteobacteria</taxon>
        <taxon>Legionellales</taxon>
        <taxon>Coxiellaceae</taxon>
        <taxon>Rickettsiella</taxon>
    </lineage>
</organism>
<proteinExistence type="predicted"/>
<protein>
    <submittedName>
        <fullName evidence="2">Uncharacterized protein</fullName>
    </submittedName>
</protein>
<gene>
    <name evidence="2" type="ORF">RVIR1_05630</name>
</gene>
<accession>A0A2Z5UVH8</accession>
<evidence type="ECO:0000313" key="2">
    <source>
        <dbReference type="EMBL" id="BBB15065.1"/>
    </source>
</evidence>
<dbReference type="EMBL" id="AP018005">
    <property type="protein sequence ID" value="BBB15065.1"/>
    <property type="molecule type" value="Genomic_DNA"/>
</dbReference>
<keyword evidence="1" id="KW-1133">Transmembrane helix</keyword>
<dbReference type="KEGG" id="rvi:RVIR1_05630"/>
<reference evidence="2 3" key="1">
    <citation type="submission" date="2017-03" db="EMBL/GenBank/DDBJ databases">
        <title>The genome sequence of Candidatus Rickettsiella viridis.</title>
        <authorList>
            <person name="Nikoh N."/>
            <person name="Tsuchida T."/>
            <person name="Yamaguchi K."/>
            <person name="Maeda T."/>
            <person name="Shigenobu S."/>
            <person name="Fukatsu T."/>
        </authorList>
    </citation>
    <scope>NUCLEOTIDE SEQUENCE [LARGE SCALE GENOMIC DNA]</scope>
    <source>
        <strain evidence="2 3">Ap-RA04</strain>
    </source>
</reference>
<feature type="transmembrane region" description="Helical" evidence="1">
    <location>
        <begin position="12"/>
        <end position="33"/>
    </location>
</feature>
<evidence type="ECO:0000313" key="3">
    <source>
        <dbReference type="Proteomes" id="UP000282483"/>
    </source>
</evidence>
<keyword evidence="1" id="KW-0472">Membrane</keyword>